<sequence>MLHHHTGLRLGSAGQSYARNIVPGCNPQRTNRKGGKWSVRATMEVEVTGEPEPMSGSDATVVVRLSIKHRVAFGEVLKA</sequence>
<evidence type="ECO:0000313" key="2">
    <source>
        <dbReference type="Proteomes" id="UP000485058"/>
    </source>
</evidence>
<dbReference type="EMBL" id="BLLF01003222">
    <property type="protein sequence ID" value="GFH26736.1"/>
    <property type="molecule type" value="Genomic_DNA"/>
</dbReference>
<dbReference type="AlphaFoldDB" id="A0A6A0A315"/>
<organism evidence="1 2">
    <name type="scientific">Haematococcus lacustris</name>
    <name type="common">Green alga</name>
    <name type="synonym">Haematococcus pluvialis</name>
    <dbReference type="NCBI Taxonomy" id="44745"/>
    <lineage>
        <taxon>Eukaryota</taxon>
        <taxon>Viridiplantae</taxon>
        <taxon>Chlorophyta</taxon>
        <taxon>core chlorophytes</taxon>
        <taxon>Chlorophyceae</taxon>
        <taxon>CS clade</taxon>
        <taxon>Chlamydomonadales</taxon>
        <taxon>Haematococcaceae</taxon>
        <taxon>Haematococcus</taxon>
    </lineage>
</organism>
<comment type="caution">
    <text evidence="1">The sequence shown here is derived from an EMBL/GenBank/DDBJ whole genome shotgun (WGS) entry which is preliminary data.</text>
</comment>
<accession>A0A6A0A315</accession>
<protein>
    <submittedName>
        <fullName evidence="1">Uncharacterized protein</fullName>
    </submittedName>
</protein>
<proteinExistence type="predicted"/>
<keyword evidence="2" id="KW-1185">Reference proteome</keyword>
<feature type="non-terminal residue" evidence="1">
    <location>
        <position position="1"/>
    </location>
</feature>
<gene>
    <name evidence="1" type="ORF">HaLaN_24932</name>
</gene>
<dbReference type="Proteomes" id="UP000485058">
    <property type="component" value="Unassembled WGS sequence"/>
</dbReference>
<name>A0A6A0A315_HAELA</name>
<feature type="non-terminal residue" evidence="1">
    <location>
        <position position="79"/>
    </location>
</feature>
<evidence type="ECO:0000313" key="1">
    <source>
        <dbReference type="EMBL" id="GFH26736.1"/>
    </source>
</evidence>
<reference evidence="1 2" key="1">
    <citation type="submission" date="2020-02" db="EMBL/GenBank/DDBJ databases">
        <title>Draft genome sequence of Haematococcus lacustris strain NIES-144.</title>
        <authorList>
            <person name="Morimoto D."/>
            <person name="Nakagawa S."/>
            <person name="Yoshida T."/>
            <person name="Sawayama S."/>
        </authorList>
    </citation>
    <scope>NUCLEOTIDE SEQUENCE [LARGE SCALE GENOMIC DNA]</scope>
    <source>
        <strain evidence="1 2">NIES-144</strain>
    </source>
</reference>